<dbReference type="EMBL" id="MFJM01000032">
    <property type="protein sequence ID" value="OGG17562.1"/>
    <property type="molecule type" value="Genomic_DNA"/>
</dbReference>
<dbReference type="AlphaFoldDB" id="A0A1F5ZZI5"/>
<name>A0A1F5ZZI5_9BACT</name>
<organism evidence="1 2">
    <name type="scientific">Candidatus Gottesmanbacteria bacterium RIFCSPHIGHO2_02_FULL_39_14</name>
    <dbReference type="NCBI Taxonomy" id="1798383"/>
    <lineage>
        <taxon>Bacteria</taxon>
        <taxon>Candidatus Gottesmaniibacteriota</taxon>
    </lineage>
</organism>
<dbReference type="PANTHER" id="PTHR37807">
    <property type="entry name" value="OS07G0160300 PROTEIN"/>
    <property type="match status" value="1"/>
</dbReference>
<dbReference type="STRING" id="1798383.A3D78_01745"/>
<dbReference type="Proteomes" id="UP000176253">
    <property type="component" value="Unassembled WGS sequence"/>
</dbReference>
<gene>
    <name evidence="1" type="ORF">A3D78_01745</name>
</gene>
<dbReference type="PANTHER" id="PTHR37807:SF3">
    <property type="entry name" value="OS07G0160300 PROTEIN"/>
    <property type="match status" value="1"/>
</dbReference>
<evidence type="ECO:0008006" key="3">
    <source>
        <dbReference type="Google" id="ProtNLM"/>
    </source>
</evidence>
<dbReference type="SUPFAM" id="SSF52540">
    <property type="entry name" value="P-loop containing nucleoside triphosphate hydrolases"/>
    <property type="match status" value="1"/>
</dbReference>
<accession>A0A1F5ZZI5</accession>
<dbReference type="Gene3D" id="3.40.50.300">
    <property type="entry name" value="P-loop containing nucleotide triphosphate hydrolases"/>
    <property type="match status" value="1"/>
</dbReference>
<reference evidence="1 2" key="1">
    <citation type="journal article" date="2016" name="Nat. Commun.">
        <title>Thousands of microbial genomes shed light on interconnected biogeochemical processes in an aquifer system.</title>
        <authorList>
            <person name="Anantharaman K."/>
            <person name="Brown C.T."/>
            <person name="Hug L.A."/>
            <person name="Sharon I."/>
            <person name="Castelle C.J."/>
            <person name="Probst A.J."/>
            <person name="Thomas B.C."/>
            <person name="Singh A."/>
            <person name="Wilkins M.J."/>
            <person name="Karaoz U."/>
            <person name="Brodie E.L."/>
            <person name="Williams K.H."/>
            <person name="Hubbard S.S."/>
            <person name="Banfield J.F."/>
        </authorList>
    </citation>
    <scope>NUCLEOTIDE SEQUENCE [LARGE SCALE GENOMIC DNA]</scope>
</reference>
<dbReference type="InterPro" id="IPR027417">
    <property type="entry name" value="P-loop_NTPase"/>
</dbReference>
<comment type="caution">
    <text evidence="1">The sequence shown here is derived from an EMBL/GenBank/DDBJ whole genome shotgun (WGS) entry which is preliminary data.</text>
</comment>
<evidence type="ECO:0000313" key="2">
    <source>
        <dbReference type="Proteomes" id="UP000176253"/>
    </source>
</evidence>
<proteinExistence type="predicted"/>
<evidence type="ECO:0000313" key="1">
    <source>
        <dbReference type="EMBL" id="OGG17562.1"/>
    </source>
</evidence>
<protein>
    <recommendedName>
        <fullName evidence="3">Kinase</fullName>
    </recommendedName>
</protein>
<dbReference type="Pfam" id="PF13671">
    <property type="entry name" value="AAA_33"/>
    <property type="match status" value="1"/>
</dbReference>
<sequence>MLICLHGLPGVGKTTLANKIKEMTGGMILGSNYIRRKIFGCDAYTCVNVPLMPFTDQEIMLSYRTILYCAELVLSCGRTVIMDATFQKKVYVEMAKEIAKKTGHQFVLVKVICDEAVCKERMDERERVKQSDSIVGYAHHVEVREKIFEEYPQVDFVFDTSREYEMQLGKLREFVLV</sequence>